<dbReference type="RefSeq" id="WP_039813574.1">
    <property type="nucleotide sequence ID" value="NZ_JADLRM010000006.1"/>
</dbReference>
<evidence type="ECO:0000313" key="2">
    <source>
        <dbReference type="Proteomes" id="UP000255467"/>
    </source>
</evidence>
<keyword evidence="2" id="KW-1185">Reference proteome</keyword>
<organism evidence="1 2">
    <name type="scientific">Nocardia otitidiscaviarum</name>
    <dbReference type="NCBI Taxonomy" id="1823"/>
    <lineage>
        <taxon>Bacteria</taxon>
        <taxon>Bacillati</taxon>
        <taxon>Actinomycetota</taxon>
        <taxon>Actinomycetes</taxon>
        <taxon>Mycobacteriales</taxon>
        <taxon>Nocardiaceae</taxon>
        <taxon>Nocardia</taxon>
    </lineage>
</organism>
<protein>
    <submittedName>
        <fullName evidence="1">Uncharacterized protein</fullName>
    </submittedName>
</protein>
<proteinExistence type="predicted"/>
<accession>A0A378X8H0</accession>
<dbReference type="AlphaFoldDB" id="A0A378X8H0"/>
<reference evidence="1 2" key="1">
    <citation type="submission" date="2018-06" db="EMBL/GenBank/DDBJ databases">
        <authorList>
            <consortium name="Pathogen Informatics"/>
            <person name="Doyle S."/>
        </authorList>
    </citation>
    <scope>NUCLEOTIDE SEQUENCE [LARGE SCALE GENOMIC DNA]</scope>
    <source>
        <strain evidence="1 2">NCTC1934</strain>
    </source>
</reference>
<gene>
    <name evidence="1" type="ORF">NCTC1934_00023</name>
</gene>
<name>A0A378X8H0_9NOCA</name>
<evidence type="ECO:0000313" key="1">
    <source>
        <dbReference type="EMBL" id="SUA49024.1"/>
    </source>
</evidence>
<dbReference type="EMBL" id="UGRY01000001">
    <property type="protein sequence ID" value="SUA49024.1"/>
    <property type="molecule type" value="Genomic_DNA"/>
</dbReference>
<dbReference type="OrthoDB" id="3288608at2"/>
<dbReference type="Proteomes" id="UP000255467">
    <property type="component" value="Unassembled WGS sequence"/>
</dbReference>
<sequence>MSYYGIPGYRPRWLVGLADITSAHSQRLSRLVGRPLSKSWLVWDQSDDEWFADCPVVLDFDGEQVEITHQKFDELSITWNSIAPHQQRPWSYPEDNDPEIHAFHLSWRSDAITALTALEGQPLRAVDLLEWTSQRVDFATGMIAVSFTFTSDRLTISNGLDENRLELGAPPVGYLHYPLRD</sequence>